<organism evidence="2 3">
    <name type="scientific">Trifolium medium</name>
    <dbReference type="NCBI Taxonomy" id="97028"/>
    <lineage>
        <taxon>Eukaryota</taxon>
        <taxon>Viridiplantae</taxon>
        <taxon>Streptophyta</taxon>
        <taxon>Embryophyta</taxon>
        <taxon>Tracheophyta</taxon>
        <taxon>Spermatophyta</taxon>
        <taxon>Magnoliopsida</taxon>
        <taxon>eudicotyledons</taxon>
        <taxon>Gunneridae</taxon>
        <taxon>Pentapetalae</taxon>
        <taxon>rosids</taxon>
        <taxon>fabids</taxon>
        <taxon>Fabales</taxon>
        <taxon>Fabaceae</taxon>
        <taxon>Papilionoideae</taxon>
        <taxon>50 kb inversion clade</taxon>
        <taxon>NPAAA clade</taxon>
        <taxon>Hologalegina</taxon>
        <taxon>IRL clade</taxon>
        <taxon>Trifolieae</taxon>
        <taxon>Trifolium</taxon>
    </lineage>
</organism>
<evidence type="ECO:0000256" key="1">
    <source>
        <dbReference type="SAM" id="MobiDB-lite"/>
    </source>
</evidence>
<dbReference type="AlphaFoldDB" id="A0A392SBJ6"/>
<name>A0A392SBJ6_9FABA</name>
<accession>A0A392SBJ6</accession>
<keyword evidence="3" id="KW-1185">Reference proteome</keyword>
<proteinExistence type="predicted"/>
<sequence>MVDEENEDLEGVSMRRRGTESLKELLGKRVGGSNGGTVAGKESEAMAEMRVDFPVDLSPTTTILTSLGKYAIEILQRRNKG</sequence>
<comment type="caution">
    <text evidence="2">The sequence shown here is derived from an EMBL/GenBank/DDBJ whole genome shotgun (WGS) entry which is preliminary data.</text>
</comment>
<reference evidence="2 3" key="1">
    <citation type="journal article" date="2018" name="Front. Plant Sci.">
        <title>Red Clover (Trifolium pratense) and Zigzag Clover (T. medium) - A Picture of Genomic Similarities and Differences.</title>
        <authorList>
            <person name="Dluhosova J."/>
            <person name="Istvanek J."/>
            <person name="Nedelnik J."/>
            <person name="Repkova J."/>
        </authorList>
    </citation>
    <scope>NUCLEOTIDE SEQUENCE [LARGE SCALE GENOMIC DNA]</scope>
    <source>
        <strain evidence="3">cv. 10/8</strain>
        <tissue evidence="2">Leaf</tissue>
    </source>
</reference>
<evidence type="ECO:0000313" key="2">
    <source>
        <dbReference type="EMBL" id="MCI46228.1"/>
    </source>
</evidence>
<evidence type="ECO:0000313" key="3">
    <source>
        <dbReference type="Proteomes" id="UP000265520"/>
    </source>
</evidence>
<dbReference type="Proteomes" id="UP000265520">
    <property type="component" value="Unassembled WGS sequence"/>
</dbReference>
<protein>
    <submittedName>
        <fullName evidence="2">Uncharacterized protein</fullName>
    </submittedName>
</protein>
<dbReference type="EMBL" id="LXQA010354378">
    <property type="protein sequence ID" value="MCI46228.1"/>
    <property type="molecule type" value="Genomic_DNA"/>
</dbReference>
<feature type="compositionally biased region" description="Acidic residues" evidence="1">
    <location>
        <begin position="1"/>
        <end position="10"/>
    </location>
</feature>
<feature type="region of interest" description="Disordered" evidence="1">
    <location>
        <begin position="1"/>
        <end position="20"/>
    </location>
</feature>